<dbReference type="OMA" id="PYTERIH"/>
<keyword evidence="2" id="KW-1185">Reference proteome</keyword>
<reference evidence="2" key="1">
    <citation type="submission" date="2011-07" db="EMBL/GenBank/DDBJ databases">
        <authorList>
            <consortium name="Caenorhabditis brenneri Sequencing and Analysis Consortium"/>
            <person name="Wilson R.K."/>
        </authorList>
    </citation>
    <scope>NUCLEOTIDE SEQUENCE [LARGE SCALE GENOMIC DNA]</scope>
    <source>
        <strain evidence="2">PB2801</strain>
    </source>
</reference>
<dbReference type="InParanoid" id="G0N682"/>
<dbReference type="eggNOG" id="ENOG502TFDJ">
    <property type="taxonomic scope" value="Eukaryota"/>
</dbReference>
<dbReference type="EMBL" id="GL379842">
    <property type="protein sequence ID" value="EGT53551.1"/>
    <property type="molecule type" value="Genomic_DNA"/>
</dbReference>
<evidence type="ECO:0000313" key="2">
    <source>
        <dbReference type="Proteomes" id="UP000008068"/>
    </source>
</evidence>
<sequence>MGDNNGDPSEIDDAIQELDEARKKYLECEPLLMKVKKFLEKKDGMILDEQEKLVKEDYRLVYQQLQEIREVQKMTKNYSENDSFDAPFTSLIASIQGNQQDSEGYSLMKAELLCLTSEICQLLGGIELRLESVIGVVPRRVILEIFENLLMAFSTLQDILAGILKKFHDVNDGSTLPATIEDWAKITGTIISFLTNVLLKLPGFGIEEDQLSAINKLLDRVISIYCPELFFGFVRALGNLEVMATFKGKIEEHQCQIGLLVEEIEQISEYK</sequence>
<dbReference type="OrthoDB" id="5811676at2759"/>
<dbReference type="AlphaFoldDB" id="G0N682"/>
<dbReference type="HOGENOM" id="CLU_1027549_0_0_1"/>
<organism evidence="2">
    <name type="scientific">Caenorhabditis brenneri</name>
    <name type="common">Nematode worm</name>
    <dbReference type="NCBI Taxonomy" id="135651"/>
    <lineage>
        <taxon>Eukaryota</taxon>
        <taxon>Metazoa</taxon>
        <taxon>Ecdysozoa</taxon>
        <taxon>Nematoda</taxon>
        <taxon>Chromadorea</taxon>
        <taxon>Rhabditida</taxon>
        <taxon>Rhabditina</taxon>
        <taxon>Rhabditomorpha</taxon>
        <taxon>Rhabditoidea</taxon>
        <taxon>Rhabditidae</taxon>
        <taxon>Peloderinae</taxon>
        <taxon>Caenorhabditis</taxon>
    </lineage>
</organism>
<proteinExistence type="predicted"/>
<dbReference type="Proteomes" id="UP000008068">
    <property type="component" value="Unassembled WGS sequence"/>
</dbReference>
<accession>G0N682</accession>
<gene>
    <name evidence="1" type="ORF">CAEBREN_11844</name>
</gene>
<evidence type="ECO:0000313" key="1">
    <source>
        <dbReference type="EMBL" id="EGT53551.1"/>
    </source>
</evidence>
<name>G0N682_CAEBE</name>
<protein>
    <submittedName>
        <fullName evidence="1">Uncharacterized protein</fullName>
    </submittedName>
</protein>